<dbReference type="SUPFAM" id="SSF103473">
    <property type="entry name" value="MFS general substrate transporter"/>
    <property type="match status" value="1"/>
</dbReference>
<reference evidence="8 9" key="1">
    <citation type="submission" date="2023-08" db="EMBL/GenBank/DDBJ databases">
        <title>Annotated Genome Sequence of Vanrija albida AlHP1.</title>
        <authorList>
            <person name="Herzog R."/>
        </authorList>
    </citation>
    <scope>NUCLEOTIDE SEQUENCE [LARGE SCALE GENOMIC DNA]</scope>
    <source>
        <strain evidence="8 9">AlHP1</strain>
    </source>
</reference>
<feature type="transmembrane region" description="Helical" evidence="7">
    <location>
        <begin position="422"/>
        <end position="441"/>
    </location>
</feature>
<protein>
    <recommendedName>
        <fullName evidence="10">Major facilitator superfamily (MFS) profile domain-containing protein</fullName>
    </recommendedName>
</protein>
<feature type="transmembrane region" description="Helical" evidence="7">
    <location>
        <begin position="333"/>
        <end position="352"/>
    </location>
</feature>
<comment type="subcellular location">
    <subcellularLocation>
        <location evidence="1">Membrane</location>
        <topology evidence="1">Multi-pass membrane protein</topology>
    </subcellularLocation>
</comment>
<feature type="compositionally biased region" description="Basic and acidic residues" evidence="6">
    <location>
        <begin position="20"/>
        <end position="33"/>
    </location>
</feature>
<dbReference type="GeneID" id="95985914"/>
<evidence type="ECO:0000256" key="5">
    <source>
        <dbReference type="ARBA" id="ARBA00023136"/>
    </source>
</evidence>
<feature type="transmembrane region" description="Helical" evidence="7">
    <location>
        <begin position="155"/>
        <end position="176"/>
    </location>
</feature>
<feature type="transmembrane region" description="Helical" evidence="7">
    <location>
        <begin position="358"/>
        <end position="377"/>
    </location>
</feature>
<keyword evidence="2" id="KW-0813">Transport</keyword>
<feature type="region of interest" description="Disordered" evidence="6">
    <location>
        <begin position="1"/>
        <end position="34"/>
    </location>
</feature>
<dbReference type="Proteomes" id="UP001565368">
    <property type="component" value="Unassembled WGS sequence"/>
</dbReference>
<feature type="transmembrane region" description="Helical" evidence="7">
    <location>
        <begin position="453"/>
        <end position="474"/>
    </location>
</feature>
<dbReference type="Gene3D" id="1.20.1250.20">
    <property type="entry name" value="MFS general substrate transporter like domains"/>
    <property type="match status" value="2"/>
</dbReference>
<evidence type="ECO:0000256" key="4">
    <source>
        <dbReference type="ARBA" id="ARBA00022989"/>
    </source>
</evidence>
<dbReference type="InterPro" id="IPR011701">
    <property type="entry name" value="MFS"/>
</dbReference>
<evidence type="ECO:0000256" key="6">
    <source>
        <dbReference type="SAM" id="MobiDB-lite"/>
    </source>
</evidence>
<accession>A0ABR3Q0A6</accession>
<proteinExistence type="predicted"/>
<evidence type="ECO:0008006" key="10">
    <source>
        <dbReference type="Google" id="ProtNLM"/>
    </source>
</evidence>
<evidence type="ECO:0000313" key="9">
    <source>
        <dbReference type="Proteomes" id="UP001565368"/>
    </source>
</evidence>
<feature type="transmembrane region" description="Helical" evidence="7">
    <location>
        <begin position="219"/>
        <end position="238"/>
    </location>
</feature>
<dbReference type="InterPro" id="IPR036259">
    <property type="entry name" value="MFS_trans_sf"/>
</dbReference>
<evidence type="ECO:0000256" key="1">
    <source>
        <dbReference type="ARBA" id="ARBA00004141"/>
    </source>
</evidence>
<keyword evidence="9" id="KW-1185">Reference proteome</keyword>
<dbReference type="RefSeq" id="XP_069208017.1">
    <property type="nucleotide sequence ID" value="XM_069353375.1"/>
</dbReference>
<name>A0ABR3Q0A6_9TREE</name>
<evidence type="ECO:0000256" key="3">
    <source>
        <dbReference type="ARBA" id="ARBA00022692"/>
    </source>
</evidence>
<dbReference type="PANTHER" id="PTHR43791:SF32">
    <property type="entry name" value="MAJOR FACILITATOR SUPERFAMILY (MFS) PROFILE DOMAIN-CONTAINING PROTEIN"/>
    <property type="match status" value="1"/>
</dbReference>
<evidence type="ECO:0000256" key="7">
    <source>
        <dbReference type="SAM" id="Phobius"/>
    </source>
</evidence>
<feature type="transmembrane region" description="Helical" evidence="7">
    <location>
        <begin position="188"/>
        <end position="207"/>
    </location>
</feature>
<dbReference type="PANTHER" id="PTHR43791">
    <property type="entry name" value="PERMEASE-RELATED"/>
    <property type="match status" value="1"/>
</dbReference>
<sequence>MVVPTLTEKGVPAVGPASESGRKSDEASKHELETPGASTYATELEWTAAEERRVIRKLDASVTFLLAFGFFCFQLERGNIANAVSSTLLKDVGINQNQFNTGQGLLYLGIVLLEVPSQMILQRVGPQKWISAQVFMFGLFQLFMHNYSSYLGTRILLGITECGYIPGSLYTISTFYKKTELASRNACFFVGNILVSGVGGLMAAGILKLHDRLKPWQHLFLIEGCIALFCGVVFVLFLPDSPHRPHGMLSRRLTLFTAREQQILLARLGPDAANKEDIHRSLTREEILGTLGNWRNYPHVLIAISLIATTAALGQYNPTLIKGFGFDTIKANALTAVGGWISLVLMVAVGFFADRLKWKGPAVIVAVSPYFIMWIVFQVKSTSKDRWAKFATIALTTGFSNWWHPLNATWLSLNQPSPKHRAIAMAMFIMAANCGALVGSQLLRQGDAPTYPIGFRVCVCLVSFGFGTAILQHLQYRWSNRRNAELVAEGKTFERHQVVQYTP</sequence>
<dbReference type="Pfam" id="PF07690">
    <property type="entry name" value="MFS_1"/>
    <property type="match status" value="1"/>
</dbReference>
<keyword evidence="3 7" id="KW-0812">Transmembrane</keyword>
<keyword evidence="5 7" id="KW-0472">Membrane</keyword>
<keyword evidence="4 7" id="KW-1133">Transmembrane helix</keyword>
<organism evidence="8 9">
    <name type="scientific">Vanrija albida</name>
    <dbReference type="NCBI Taxonomy" id="181172"/>
    <lineage>
        <taxon>Eukaryota</taxon>
        <taxon>Fungi</taxon>
        <taxon>Dikarya</taxon>
        <taxon>Basidiomycota</taxon>
        <taxon>Agaricomycotina</taxon>
        <taxon>Tremellomycetes</taxon>
        <taxon>Trichosporonales</taxon>
        <taxon>Trichosporonaceae</taxon>
        <taxon>Vanrija</taxon>
    </lineage>
</organism>
<comment type="caution">
    <text evidence="8">The sequence shown here is derived from an EMBL/GenBank/DDBJ whole genome shotgun (WGS) entry which is preliminary data.</text>
</comment>
<dbReference type="EMBL" id="JBBXJM010000004">
    <property type="protein sequence ID" value="KAL1408073.1"/>
    <property type="molecule type" value="Genomic_DNA"/>
</dbReference>
<feature type="transmembrane region" description="Helical" evidence="7">
    <location>
        <begin position="300"/>
        <end position="321"/>
    </location>
</feature>
<evidence type="ECO:0000256" key="2">
    <source>
        <dbReference type="ARBA" id="ARBA00022448"/>
    </source>
</evidence>
<evidence type="ECO:0000313" key="8">
    <source>
        <dbReference type="EMBL" id="KAL1408073.1"/>
    </source>
</evidence>
<gene>
    <name evidence="8" type="ORF">Q8F55_004871</name>
</gene>